<proteinExistence type="predicted"/>
<comment type="caution">
    <text evidence="2">The sequence shown here is derived from an EMBL/GenBank/DDBJ whole genome shotgun (WGS) entry which is preliminary data.</text>
</comment>
<dbReference type="FunFam" id="2.60.40.790:FF:000049">
    <property type="entry name" value="Increased DNA methylation 3"/>
    <property type="match status" value="1"/>
</dbReference>
<name>A0AAD8HTV6_9APIA</name>
<dbReference type="GO" id="GO:0005634">
    <property type="term" value="C:nucleus"/>
    <property type="evidence" value="ECO:0007669"/>
    <property type="project" value="TreeGrafter"/>
</dbReference>
<accession>A0AAD8HTV6</accession>
<dbReference type="InterPro" id="IPR008978">
    <property type="entry name" value="HSP20-like_chaperone"/>
</dbReference>
<feature type="compositionally biased region" description="Low complexity" evidence="1">
    <location>
        <begin position="1"/>
        <end position="13"/>
    </location>
</feature>
<evidence type="ECO:0000256" key="1">
    <source>
        <dbReference type="SAM" id="MobiDB-lite"/>
    </source>
</evidence>
<dbReference type="InterPro" id="IPR039321">
    <property type="entry name" value="IDM2/3-like"/>
</dbReference>
<dbReference type="SUPFAM" id="SSF49764">
    <property type="entry name" value="HSP20-like chaperones"/>
    <property type="match status" value="1"/>
</dbReference>
<dbReference type="PANTHER" id="PTHR34661">
    <property type="entry name" value="INCREASED DNA METHYLATION 3"/>
    <property type="match status" value="1"/>
</dbReference>
<reference evidence="2" key="2">
    <citation type="submission" date="2023-05" db="EMBL/GenBank/DDBJ databases">
        <authorList>
            <person name="Schelkunov M.I."/>
        </authorList>
    </citation>
    <scope>NUCLEOTIDE SEQUENCE</scope>
    <source>
        <strain evidence="2">Hsosn_3</strain>
        <tissue evidence="2">Leaf</tissue>
    </source>
</reference>
<sequence>MASNNRAYNSSRASGDHAARSLDPQQPVISVMPLNSVPYTSTPRPHMNIPASQTTVFPTSIINHPAMVFLPPQSNEGHLERVLGATSHGVAVTGSAALGKVGHPIGSIDISESNDTYFFRVALPGVARDSNTFSWFIEPNGKVLIKGITTTGEKKVLKHGMVFEMLTQNLCPPGEFSISFQLPGPIDSEGVNAVFGTDGIFEGVVKKMQPYTVY</sequence>
<evidence type="ECO:0000313" key="3">
    <source>
        <dbReference type="Proteomes" id="UP001237642"/>
    </source>
</evidence>
<protein>
    <submittedName>
        <fullName evidence="2">Alpha-crystallin domain-containing protein 22.3</fullName>
    </submittedName>
</protein>
<gene>
    <name evidence="2" type="ORF">POM88_028969</name>
</gene>
<keyword evidence="3" id="KW-1185">Reference proteome</keyword>
<dbReference type="Gene3D" id="2.60.40.790">
    <property type="match status" value="1"/>
</dbReference>
<dbReference type="Proteomes" id="UP001237642">
    <property type="component" value="Unassembled WGS sequence"/>
</dbReference>
<feature type="region of interest" description="Disordered" evidence="1">
    <location>
        <begin position="1"/>
        <end position="20"/>
    </location>
</feature>
<evidence type="ECO:0000313" key="2">
    <source>
        <dbReference type="EMBL" id="KAK1372776.1"/>
    </source>
</evidence>
<dbReference type="CDD" id="cd06464">
    <property type="entry name" value="ACD_sHsps-like"/>
    <property type="match status" value="1"/>
</dbReference>
<dbReference type="PANTHER" id="PTHR34661:SF8">
    <property type="entry name" value="ALPHA-CRYSTALLIN DOMAIN-CONTAINING PROTEIN 22.3"/>
    <property type="match status" value="1"/>
</dbReference>
<reference evidence="2" key="1">
    <citation type="submission" date="2023-02" db="EMBL/GenBank/DDBJ databases">
        <title>Genome of toxic invasive species Heracleum sosnowskyi carries increased number of genes despite the absence of recent whole-genome duplications.</title>
        <authorList>
            <person name="Schelkunov M."/>
            <person name="Shtratnikova V."/>
            <person name="Makarenko M."/>
            <person name="Klepikova A."/>
            <person name="Omelchenko D."/>
            <person name="Novikova G."/>
            <person name="Obukhova E."/>
            <person name="Bogdanov V."/>
            <person name="Penin A."/>
            <person name="Logacheva M."/>
        </authorList>
    </citation>
    <scope>NUCLEOTIDE SEQUENCE</scope>
    <source>
        <strain evidence="2">Hsosn_3</strain>
        <tissue evidence="2">Leaf</tissue>
    </source>
</reference>
<dbReference type="EMBL" id="JAUIZM010000007">
    <property type="protein sequence ID" value="KAK1372776.1"/>
    <property type="molecule type" value="Genomic_DNA"/>
</dbReference>
<organism evidence="2 3">
    <name type="scientific">Heracleum sosnowskyi</name>
    <dbReference type="NCBI Taxonomy" id="360622"/>
    <lineage>
        <taxon>Eukaryota</taxon>
        <taxon>Viridiplantae</taxon>
        <taxon>Streptophyta</taxon>
        <taxon>Embryophyta</taxon>
        <taxon>Tracheophyta</taxon>
        <taxon>Spermatophyta</taxon>
        <taxon>Magnoliopsida</taxon>
        <taxon>eudicotyledons</taxon>
        <taxon>Gunneridae</taxon>
        <taxon>Pentapetalae</taxon>
        <taxon>asterids</taxon>
        <taxon>campanulids</taxon>
        <taxon>Apiales</taxon>
        <taxon>Apiaceae</taxon>
        <taxon>Apioideae</taxon>
        <taxon>apioid superclade</taxon>
        <taxon>Tordylieae</taxon>
        <taxon>Tordyliinae</taxon>
        <taxon>Heracleum</taxon>
    </lineage>
</organism>
<dbReference type="AlphaFoldDB" id="A0AAD8HTV6"/>